<evidence type="ECO:0000259" key="5">
    <source>
        <dbReference type="PROSITE" id="PS50977"/>
    </source>
</evidence>
<sequence>MSLFEHEAPVGLREQKKYQTRLDLCRAARRLVLERGMDATTVEDVAKAVGVSPRTFFNYYETKLDAVVGPVGEVGTPQTRAQFVAGGPTGELLEDLIQLYMAGFDEDVLADIEQVSEIIRDEPRVLAAFVASGAKHETAVVELLSARMGDDLSPEFGAFTAALMSMLTMRAAMALGQNPERSLSEAVHDYRAMAARLFAPETTGKTTDHGRRG</sequence>
<dbReference type="EMBL" id="JAHKNI010000001">
    <property type="protein sequence ID" value="MBU3060964.1"/>
    <property type="molecule type" value="Genomic_DNA"/>
</dbReference>
<evidence type="ECO:0000313" key="7">
    <source>
        <dbReference type="Proteomes" id="UP000733379"/>
    </source>
</evidence>
<keyword evidence="1" id="KW-0805">Transcription regulation</keyword>
<keyword evidence="7" id="KW-1185">Reference proteome</keyword>
<dbReference type="Pfam" id="PF00440">
    <property type="entry name" value="TetR_N"/>
    <property type="match status" value="1"/>
</dbReference>
<evidence type="ECO:0000256" key="1">
    <source>
        <dbReference type="ARBA" id="ARBA00023015"/>
    </source>
</evidence>
<dbReference type="RefSeq" id="WP_215915736.1">
    <property type="nucleotide sequence ID" value="NZ_JAHKNI010000001.1"/>
</dbReference>
<evidence type="ECO:0000256" key="2">
    <source>
        <dbReference type="ARBA" id="ARBA00023125"/>
    </source>
</evidence>
<dbReference type="Proteomes" id="UP000733379">
    <property type="component" value="Unassembled WGS sequence"/>
</dbReference>
<accession>A0ABS6ASF2</accession>
<proteinExistence type="predicted"/>
<dbReference type="InterPro" id="IPR050109">
    <property type="entry name" value="HTH-type_TetR-like_transc_reg"/>
</dbReference>
<feature type="domain" description="HTH tetR-type" evidence="5">
    <location>
        <begin position="18"/>
        <end position="78"/>
    </location>
</feature>
<keyword evidence="2 4" id="KW-0238">DNA-binding</keyword>
<gene>
    <name evidence="6" type="ORF">KO481_05425</name>
</gene>
<evidence type="ECO:0000256" key="3">
    <source>
        <dbReference type="ARBA" id="ARBA00023163"/>
    </source>
</evidence>
<evidence type="ECO:0000313" key="6">
    <source>
        <dbReference type="EMBL" id="MBU3060964.1"/>
    </source>
</evidence>
<name>A0ABS6ASF2_9NOCA</name>
<dbReference type="InterPro" id="IPR009057">
    <property type="entry name" value="Homeodomain-like_sf"/>
</dbReference>
<reference evidence="6 7" key="1">
    <citation type="submission" date="2021-06" db="EMBL/GenBank/DDBJ databases">
        <title>Actinomycetes sequencing.</title>
        <authorList>
            <person name="Shan Q."/>
        </authorList>
    </citation>
    <scope>NUCLEOTIDE SEQUENCE [LARGE SCALE GENOMIC DNA]</scope>
    <source>
        <strain evidence="6 7">NEAU-G5</strain>
    </source>
</reference>
<dbReference type="InterPro" id="IPR001647">
    <property type="entry name" value="HTH_TetR"/>
</dbReference>
<comment type="caution">
    <text evidence="6">The sequence shown here is derived from an EMBL/GenBank/DDBJ whole genome shotgun (WGS) entry which is preliminary data.</text>
</comment>
<keyword evidence="3" id="KW-0804">Transcription</keyword>
<organism evidence="6 7">
    <name type="scientific">Nocardia albiluteola</name>
    <dbReference type="NCBI Taxonomy" id="2842303"/>
    <lineage>
        <taxon>Bacteria</taxon>
        <taxon>Bacillati</taxon>
        <taxon>Actinomycetota</taxon>
        <taxon>Actinomycetes</taxon>
        <taxon>Mycobacteriales</taxon>
        <taxon>Nocardiaceae</taxon>
        <taxon>Nocardia</taxon>
    </lineage>
</organism>
<dbReference type="PROSITE" id="PS50977">
    <property type="entry name" value="HTH_TETR_2"/>
    <property type="match status" value="1"/>
</dbReference>
<protein>
    <submittedName>
        <fullName evidence="6">TetR/AcrR family transcriptional regulator</fullName>
    </submittedName>
</protein>
<dbReference type="SUPFAM" id="SSF46689">
    <property type="entry name" value="Homeodomain-like"/>
    <property type="match status" value="1"/>
</dbReference>
<feature type="DNA-binding region" description="H-T-H motif" evidence="4">
    <location>
        <begin position="41"/>
        <end position="60"/>
    </location>
</feature>
<evidence type="ECO:0000256" key="4">
    <source>
        <dbReference type="PROSITE-ProRule" id="PRU00335"/>
    </source>
</evidence>
<dbReference type="PANTHER" id="PTHR30055:SF234">
    <property type="entry name" value="HTH-TYPE TRANSCRIPTIONAL REGULATOR BETI"/>
    <property type="match status" value="1"/>
</dbReference>
<dbReference type="Gene3D" id="1.10.357.10">
    <property type="entry name" value="Tetracycline Repressor, domain 2"/>
    <property type="match status" value="1"/>
</dbReference>
<dbReference type="PANTHER" id="PTHR30055">
    <property type="entry name" value="HTH-TYPE TRANSCRIPTIONAL REGULATOR RUTR"/>
    <property type="match status" value="1"/>
</dbReference>